<dbReference type="Gene3D" id="3.40.33.10">
    <property type="entry name" value="CAP"/>
    <property type="match status" value="1"/>
</dbReference>
<name>A0A7K0FQ24_9SPHI</name>
<keyword evidence="3" id="KW-1185">Reference proteome</keyword>
<evidence type="ECO:0000259" key="1">
    <source>
        <dbReference type="Pfam" id="PF00188"/>
    </source>
</evidence>
<dbReference type="EMBL" id="WKJI01000003">
    <property type="protein sequence ID" value="MRX48069.1"/>
    <property type="molecule type" value="Genomic_DNA"/>
</dbReference>
<dbReference type="PANTHER" id="PTHR31157:SF1">
    <property type="entry name" value="SCP DOMAIN-CONTAINING PROTEIN"/>
    <property type="match status" value="1"/>
</dbReference>
<comment type="caution">
    <text evidence="2">The sequence shown here is derived from an EMBL/GenBank/DDBJ whole genome shotgun (WGS) entry which is preliminary data.</text>
</comment>
<feature type="domain" description="SCP" evidence="1">
    <location>
        <begin position="48"/>
        <end position="155"/>
    </location>
</feature>
<dbReference type="PANTHER" id="PTHR31157">
    <property type="entry name" value="SCP DOMAIN-CONTAINING PROTEIN"/>
    <property type="match status" value="1"/>
</dbReference>
<organism evidence="2 3">
    <name type="scientific">Pedobacter puniceum</name>
    <dbReference type="NCBI Taxonomy" id="2666136"/>
    <lineage>
        <taxon>Bacteria</taxon>
        <taxon>Pseudomonadati</taxon>
        <taxon>Bacteroidota</taxon>
        <taxon>Sphingobacteriia</taxon>
        <taxon>Sphingobacteriales</taxon>
        <taxon>Sphingobacteriaceae</taxon>
        <taxon>Pedobacter</taxon>
    </lineage>
</organism>
<dbReference type="PROSITE" id="PS51257">
    <property type="entry name" value="PROKAR_LIPOPROTEIN"/>
    <property type="match status" value="1"/>
</dbReference>
<protein>
    <recommendedName>
        <fullName evidence="1">SCP domain-containing protein</fullName>
    </recommendedName>
</protein>
<dbReference type="Proteomes" id="UP000462931">
    <property type="component" value="Unassembled WGS sequence"/>
</dbReference>
<reference evidence="2 3" key="1">
    <citation type="submission" date="2019-11" db="EMBL/GenBank/DDBJ databases">
        <authorList>
            <person name="Cheng Q."/>
            <person name="Yang Z."/>
        </authorList>
    </citation>
    <scope>NUCLEOTIDE SEQUENCE [LARGE SCALE GENOMIC DNA]</scope>
    <source>
        <strain evidence="2 3">HX-22-1</strain>
    </source>
</reference>
<dbReference type="Pfam" id="PF00188">
    <property type="entry name" value="CAP"/>
    <property type="match status" value="1"/>
</dbReference>
<sequence>MLTHIHKIALIIPLILSCSFSKNTLPNKPNTSITKPIDIENLERELHQLVNQERKKAGLAPLVYDQQVQLVARAHSRDMAKRDFFSHINPDKENPFDRMKKAGIVFRAAAENIAYASTIKEIHEGLMNSPKHKANILNPKLGRMGIGIVASKYGLMTTQLFKNPK</sequence>
<dbReference type="InterPro" id="IPR014044">
    <property type="entry name" value="CAP_dom"/>
</dbReference>
<dbReference type="CDD" id="cd05379">
    <property type="entry name" value="CAP_bacterial"/>
    <property type="match status" value="1"/>
</dbReference>
<evidence type="ECO:0000313" key="3">
    <source>
        <dbReference type="Proteomes" id="UP000462931"/>
    </source>
</evidence>
<dbReference type="RefSeq" id="WP_154288168.1">
    <property type="nucleotide sequence ID" value="NZ_WKJI01000003.1"/>
</dbReference>
<gene>
    <name evidence="2" type="ORF">GJJ64_12790</name>
</gene>
<accession>A0A7K0FQ24</accession>
<proteinExistence type="predicted"/>
<dbReference type="InterPro" id="IPR035940">
    <property type="entry name" value="CAP_sf"/>
</dbReference>
<dbReference type="SUPFAM" id="SSF55797">
    <property type="entry name" value="PR-1-like"/>
    <property type="match status" value="1"/>
</dbReference>
<evidence type="ECO:0000313" key="2">
    <source>
        <dbReference type="EMBL" id="MRX48069.1"/>
    </source>
</evidence>
<dbReference type="AlphaFoldDB" id="A0A7K0FQ24"/>